<name>A0ABD3BKN7_9LAMI</name>
<feature type="domain" description="K Homology" evidence="4">
    <location>
        <begin position="181"/>
        <end position="256"/>
    </location>
</feature>
<dbReference type="SMART" id="SM00322">
    <property type="entry name" value="KH"/>
    <property type="match status" value="5"/>
</dbReference>
<keyword evidence="6" id="KW-1185">Reference proteome</keyword>
<proteinExistence type="predicted"/>
<dbReference type="AlphaFoldDB" id="A0ABD3BKN7"/>
<feature type="region of interest" description="Disordered" evidence="3">
    <location>
        <begin position="107"/>
        <end position="147"/>
    </location>
</feature>
<evidence type="ECO:0000256" key="2">
    <source>
        <dbReference type="PROSITE-ProRule" id="PRU00117"/>
    </source>
</evidence>
<dbReference type="EMBL" id="JAVIJP010000081">
    <property type="protein sequence ID" value="KAL3617847.1"/>
    <property type="molecule type" value="Genomic_DNA"/>
</dbReference>
<feature type="region of interest" description="Disordered" evidence="3">
    <location>
        <begin position="1"/>
        <end position="41"/>
    </location>
</feature>
<dbReference type="GO" id="GO:0003723">
    <property type="term" value="F:RNA binding"/>
    <property type="evidence" value="ECO:0007669"/>
    <property type="project" value="UniProtKB-UniRule"/>
</dbReference>
<reference evidence="6" key="1">
    <citation type="journal article" date="2024" name="IScience">
        <title>Strigolactones Initiate the Formation of Haustorium-like Structures in Castilleja.</title>
        <authorList>
            <person name="Buerger M."/>
            <person name="Peterson D."/>
            <person name="Chory J."/>
        </authorList>
    </citation>
    <scope>NUCLEOTIDE SEQUENCE [LARGE SCALE GENOMIC DNA]</scope>
</reference>
<dbReference type="InterPro" id="IPR004088">
    <property type="entry name" value="KH_dom_type_1"/>
</dbReference>
<feature type="domain" description="K Homology" evidence="4">
    <location>
        <begin position="606"/>
        <end position="676"/>
    </location>
</feature>
<feature type="domain" description="K Homology" evidence="4">
    <location>
        <begin position="43"/>
        <end position="113"/>
    </location>
</feature>
<dbReference type="CDD" id="cd22459">
    <property type="entry name" value="KH-I_PEPPER_rpt1_like"/>
    <property type="match status" value="1"/>
</dbReference>
<dbReference type="InterPro" id="IPR004087">
    <property type="entry name" value="KH_dom"/>
</dbReference>
<dbReference type="PANTHER" id="PTHR10288">
    <property type="entry name" value="KH DOMAIN CONTAINING RNA BINDING PROTEIN"/>
    <property type="match status" value="1"/>
</dbReference>
<feature type="domain" description="K Homology" evidence="4">
    <location>
        <begin position="405"/>
        <end position="480"/>
    </location>
</feature>
<keyword evidence="2" id="KW-0694">RNA-binding</keyword>
<sequence length="682" mass="73757">MSTQVTPAKRLNDQSLAEPSGKRKGQISSALGSDNASLLGSSSSKGIRVLFPASKIGAIIGKGGSTISQIRQETGAKVRVEDNVPGCDERVITIIGSDKDNEIVSEQVKSEGKETKIPDVGENIEEHGESDEKQDVPVDDPRSEKEKVSSSVQKALLVVLDKMVDILSEKTEGDEESKKPASVVFRLLIFSGQVGCVLGKAGNVIKQISSESGAQIRILPKDKLPSCASSSDELVQISGNLDALKKALQSVSQLLLESSPRNQDSFFANVVGQPSHSFRPPPRQDRFPPNQPFHGHGAPFPAGFHDAEAGMHGTMNFPPEVVTFRLLCSEEKVGGVIGKGGSVVRRLKNETGCEIKILDGEGDSEDRLIIISGPAYPDDRISAPQDAVLRVQSRILTAAPENKDKNMTAKLLVSSHQIGCLLGKGGSVIAEMRKLTGAYIRILGKDQAPKSAGENEEVVQVNGEPEVIEEALMQITSRLKHHFFRDVFPPFGRPTNPAFLEQMPPPPFPPYMGRREFPSSETFPNQGPPFNKFDGHDFPRPHDDRPHFFHDFPRPGMPPHMPERMAAPWGPQEPIDGPGHMGFPDYPDAPQRGFGGFTGNQPAVITNTKVEVVVPRHVVPAIYGEGGGCLRQIREISDAEIIITDPKPGATETVIRISGTPEQTNAAQSLIQAFVISETEAS</sequence>
<evidence type="ECO:0000256" key="1">
    <source>
        <dbReference type="ARBA" id="ARBA00022737"/>
    </source>
</evidence>
<dbReference type="SUPFAM" id="SSF54791">
    <property type="entry name" value="Eukaryotic type KH-domain (KH-domain type I)"/>
    <property type="match status" value="5"/>
</dbReference>
<organism evidence="5 6">
    <name type="scientific">Castilleja foliolosa</name>
    <dbReference type="NCBI Taxonomy" id="1961234"/>
    <lineage>
        <taxon>Eukaryota</taxon>
        <taxon>Viridiplantae</taxon>
        <taxon>Streptophyta</taxon>
        <taxon>Embryophyta</taxon>
        <taxon>Tracheophyta</taxon>
        <taxon>Spermatophyta</taxon>
        <taxon>Magnoliopsida</taxon>
        <taxon>eudicotyledons</taxon>
        <taxon>Gunneridae</taxon>
        <taxon>Pentapetalae</taxon>
        <taxon>asterids</taxon>
        <taxon>lamiids</taxon>
        <taxon>Lamiales</taxon>
        <taxon>Orobanchaceae</taxon>
        <taxon>Pedicularideae</taxon>
        <taxon>Castillejinae</taxon>
        <taxon>Castilleja</taxon>
    </lineage>
</organism>
<evidence type="ECO:0000313" key="5">
    <source>
        <dbReference type="EMBL" id="KAL3617847.1"/>
    </source>
</evidence>
<keyword evidence="1" id="KW-0677">Repeat</keyword>
<dbReference type="Gene3D" id="3.30.1370.10">
    <property type="entry name" value="K Homology domain, type 1"/>
    <property type="match status" value="5"/>
</dbReference>
<evidence type="ECO:0000313" key="6">
    <source>
        <dbReference type="Proteomes" id="UP001632038"/>
    </source>
</evidence>
<dbReference type="Pfam" id="PF00013">
    <property type="entry name" value="KH_1"/>
    <property type="match status" value="5"/>
</dbReference>
<accession>A0ABD3BKN7</accession>
<comment type="caution">
    <text evidence="5">The sequence shown here is derived from an EMBL/GenBank/DDBJ whole genome shotgun (WGS) entry which is preliminary data.</text>
</comment>
<evidence type="ECO:0000256" key="3">
    <source>
        <dbReference type="SAM" id="MobiDB-lite"/>
    </source>
</evidence>
<dbReference type="PROSITE" id="PS50084">
    <property type="entry name" value="KH_TYPE_1"/>
    <property type="match status" value="5"/>
</dbReference>
<feature type="domain" description="K Homology" evidence="4">
    <location>
        <begin position="320"/>
        <end position="393"/>
    </location>
</feature>
<evidence type="ECO:0000259" key="4">
    <source>
        <dbReference type="SMART" id="SM00322"/>
    </source>
</evidence>
<dbReference type="Proteomes" id="UP001632038">
    <property type="component" value="Unassembled WGS sequence"/>
</dbReference>
<dbReference type="InterPro" id="IPR036612">
    <property type="entry name" value="KH_dom_type_1_sf"/>
</dbReference>
<gene>
    <name evidence="5" type="ORF">CASFOL_038168</name>
</gene>
<protein>
    <recommendedName>
        <fullName evidence="4">K Homology domain-containing protein</fullName>
    </recommendedName>
</protein>
<dbReference type="CDD" id="cd22460">
    <property type="entry name" value="KH-I_PEPPER_rpt2_like"/>
    <property type="match status" value="2"/>
</dbReference>
<feature type="compositionally biased region" description="Low complexity" evidence="3">
    <location>
        <begin position="28"/>
        <end position="41"/>
    </location>
</feature>